<dbReference type="Proteomes" id="UP000693946">
    <property type="component" value="Linkage Group LG14"/>
</dbReference>
<keyword evidence="3" id="KW-1185">Reference proteome</keyword>
<comment type="caution">
    <text evidence="2">The sequence shown here is derived from an EMBL/GenBank/DDBJ whole genome shotgun (WGS) entry which is preliminary data.</text>
</comment>
<name>A0AAV6SE79_SOLSE</name>
<reference evidence="2 3" key="1">
    <citation type="journal article" date="2021" name="Sci. Rep.">
        <title>Chromosome anchoring in Senegalese sole (Solea senegalensis) reveals sex-associated markers and genome rearrangements in flatfish.</title>
        <authorList>
            <person name="Guerrero-Cozar I."/>
            <person name="Gomez-Garrido J."/>
            <person name="Berbel C."/>
            <person name="Martinez-Blanch J.F."/>
            <person name="Alioto T."/>
            <person name="Claros M.G."/>
            <person name="Gagnaire P.A."/>
            <person name="Manchado M."/>
        </authorList>
    </citation>
    <scope>NUCLEOTIDE SEQUENCE [LARGE SCALE GENOMIC DNA]</scope>
    <source>
        <strain evidence="2">Sse05_10M</strain>
    </source>
</reference>
<protein>
    <submittedName>
        <fullName evidence="2">Uncharacterized protein</fullName>
    </submittedName>
</protein>
<accession>A0AAV6SE79</accession>
<evidence type="ECO:0000313" key="2">
    <source>
        <dbReference type="EMBL" id="KAG7514396.1"/>
    </source>
</evidence>
<evidence type="ECO:0000313" key="3">
    <source>
        <dbReference type="Proteomes" id="UP000693946"/>
    </source>
</evidence>
<feature type="region of interest" description="Disordered" evidence="1">
    <location>
        <begin position="43"/>
        <end position="65"/>
    </location>
</feature>
<proteinExistence type="predicted"/>
<gene>
    <name evidence="2" type="ORF">JOB18_032530</name>
</gene>
<dbReference type="AlphaFoldDB" id="A0AAV6SE79"/>
<dbReference type="EMBL" id="JAGKHQ010000006">
    <property type="protein sequence ID" value="KAG7514396.1"/>
    <property type="molecule type" value="Genomic_DNA"/>
</dbReference>
<organism evidence="2 3">
    <name type="scientific">Solea senegalensis</name>
    <name type="common">Senegalese sole</name>
    <dbReference type="NCBI Taxonomy" id="28829"/>
    <lineage>
        <taxon>Eukaryota</taxon>
        <taxon>Metazoa</taxon>
        <taxon>Chordata</taxon>
        <taxon>Craniata</taxon>
        <taxon>Vertebrata</taxon>
        <taxon>Euteleostomi</taxon>
        <taxon>Actinopterygii</taxon>
        <taxon>Neopterygii</taxon>
        <taxon>Teleostei</taxon>
        <taxon>Neoteleostei</taxon>
        <taxon>Acanthomorphata</taxon>
        <taxon>Carangaria</taxon>
        <taxon>Pleuronectiformes</taxon>
        <taxon>Pleuronectoidei</taxon>
        <taxon>Soleidae</taxon>
        <taxon>Solea</taxon>
    </lineage>
</organism>
<feature type="compositionally biased region" description="Basic and acidic residues" evidence="1">
    <location>
        <begin position="48"/>
        <end position="65"/>
    </location>
</feature>
<sequence length="65" mass="7441">MDPHGRRSDDVINVESQVGSPINEEAWALNYCSFCHRKEKSIMSSIQSERRRGSTRHRADTLHSA</sequence>
<evidence type="ECO:0000256" key="1">
    <source>
        <dbReference type="SAM" id="MobiDB-lite"/>
    </source>
</evidence>